<comment type="subcellular location">
    <subcellularLocation>
        <location evidence="1">Cytoplasm</location>
        <location evidence="1">Nucleoid</location>
    </subcellularLocation>
</comment>
<dbReference type="Gene3D" id="4.10.430.10">
    <property type="entry name" value="Histone-like protein H-NS, C-terminal domain"/>
    <property type="match status" value="1"/>
</dbReference>
<dbReference type="Proteomes" id="UP000678374">
    <property type="component" value="Unassembled WGS sequence"/>
</dbReference>
<keyword evidence="4" id="KW-0238">DNA-binding</keyword>
<keyword evidence="3" id="KW-0963">Cytoplasm</keyword>
<evidence type="ECO:0000313" key="7">
    <source>
        <dbReference type="Proteomes" id="UP000678374"/>
    </source>
</evidence>
<dbReference type="EMBL" id="JAGQDE010000014">
    <property type="protein sequence ID" value="MBQ0960452.1"/>
    <property type="molecule type" value="Genomic_DNA"/>
</dbReference>
<feature type="domain" description="DNA-binding protein H-NS-like C-terminal" evidence="5">
    <location>
        <begin position="57"/>
        <end position="101"/>
    </location>
</feature>
<comment type="caution">
    <text evidence="6">The sequence shown here is derived from an EMBL/GenBank/DDBJ whole genome shotgun (WGS) entry which is preliminary data.</text>
</comment>
<organism evidence="6 7">
    <name type="scientific">Ideonella aquatica</name>
    <dbReference type="NCBI Taxonomy" id="2824119"/>
    <lineage>
        <taxon>Bacteria</taxon>
        <taxon>Pseudomonadati</taxon>
        <taxon>Pseudomonadota</taxon>
        <taxon>Betaproteobacteria</taxon>
        <taxon>Burkholderiales</taxon>
        <taxon>Sphaerotilaceae</taxon>
        <taxon>Ideonella</taxon>
    </lineage>
</organism>
<reference evidence="6" key="1">
    <citation type="submission" date="2021-04" db="EMBL/GenBank/DDBJ databases">
        <title>The genome sequence of Ideonella sp. 4Y11.</title>
        <authorList>
            <person name="Liu Y."/>
        </authorList>
    </citation>
    <scope>NUCLEOTIDE SEQUENCE</scope>
    <source>
        <strain evidence="6">4Y11</strain>
    </source>
</reference>
<evidence type="ECO:0000313" key="6">
    <source>
        <dbReference type="EMBL" id="MBQ0960452.1"/>
    </source>
</evidence>
<evidence type="ECO:0000256" key="1">
    <source>
        <dbReference type="ARBA" id="ARBA00004453"/>
    </source>
</evidence>
<evidence type="ECO:0000256" key="4">
    <source>
        <dbReference type="ARBA" id="ARBA00023125"/>
    </source>
</evidence>
<dbReference type="GO" id="GO:0003677">
    <property type="term" value="F:DNA binding"/>
    <property type="evidence" value="ECO:0007669"/>
    <property type="project" value="UniProtKB-KW"/>
</dbReference>
<evidence type="ECO:0000259" key="5">
    <source>
        <dbReference type="SMART" id="SM00528"/>
    </source>
</evidence>
<protein>
    <submittedName>
        <fullName evidence="6">H-NS histone family protein</fullName>
    </submittedName>
</protein>
<dbReference type="PANTHER" id="PTHR38097">
    <property type="match status" value="1"/>
</dbReference>
<name>A0A940YKR0_9BURK</name>
<dbReference type="PANTHER" id="PTHR38097:SF2">
    <property type="entry name" value="DNA-BINDING PROTEIN STPA"/>
    <property type="match status" value="1"/>
</dbReference>
<proteinExistence type="inferred from homology"/>
<dbReference type="AlphaFoldDB" id="A0A940YKR0"/>
<comment type="similarity">
    <text evidence="2">Belongs to the histone-like protein H-NS family.</text>
</comment>
<keyword evidence="7" id="KW-1185">Reference proteome</keyword>
<dbReference type="InterPro" id="IPR027444">
    <property type="entry name" value="H-NS_C_dom"/>
</dbReference>
<gene>
    <name evidence="6" type="ORF">KAK06_15980</name>
</gene>
<dbReference type="GO" id="GO:0009295">
    <property type="term" value="C:nucleoid"/>
    <property type="evidence" value="ECO:0007669"/>
    <property type="project" value="UniProtKB-SubCell"/>
</dbReference>
<dbReference type="SUPFAM" id="SSF81273">
    <property type="entry name" value="H-NS histone-like proteins"/>
    <property type="match status" value="1"/>
</dbReference>
<evidence type="ECO:0000256" key="2">
    <source>
        <dbReference type="ARBA" id="ARBA00010610"/>
    </source>
</evidence>
<accession>A0A940YKR0</accession>
<evidence type="ECO:0000256" key="3">
    <source>
        <dbReference type="ARBA" id="ARBA00022490"/>
    </source>
</evidence>
<dbReference type="SMART" id="SM00528">
    <property type="entry name" value="HNS"/>
    <property type="match status" value="1"/>
</dbReference>
<dbReference type="Pfam" id="PF00816">
    <property type="entry name" value="Histone_HNS"/>
    <property type="match status" value="1"/>
</dbReference>
<sequence length="101" mass="10810">MSTLQDLIAQKDALDRQIAEMQRTARADAISKVKALMAEYGLTAADLAHRAGDGVKKAAGTKVAAKYRDPASGQTWSGRGLKPKWLQTQLAAGRALIDFAI</sequence>
<dbReference type="InterPro" id="IPR037150">
    <property type="entry name" value="H-NS_C_dom_sf"/>
</dbReference>